<name>D8PY47_SCHCM</name>
<organism evidence="3">
    <name type="scientific">Schizophyllum commune (strain H4-8 / FGSC 9210)</name>
    <name type="common">Split gill fungus</name>
    <dbReference type="NCBI Taxonomy" id="578458"/>
    <lineage>
        <taxon>Eukaryota</taxon>
        <taxon>Fungi</taxon>
        <taxon>Dikarya</taxon>
        <taxon>Basidiomycota</taxon>
        <taxon>Agaricomycotina</taxon>
        <taxon>Agaricomycetes</taxon>
        <taxon>Agaricomycetidae</taxon>
        <taxon>Agaricales</taxon>
        <taxon>Schizophyllaceae</taxon>
        <taxon>Schizophyllum</taxon>
    </lineage>
</organism>
<proteinExistence type="predicted"/>
<dbReference type="AlphaFoldDB" id="D8PY47"/>
<accession>D8PY47</accession>
<keyword evidence="3" id="KW-1185">Reference proteome</keyword>
<protein>
    <submittedName>
        <fullName evidence="2">Expressed protein</fullName>
    </submittedName>
</protein>
<evidence type="ECO:0000313" key="3">
    <source>
        <dbReference type="Proteomes" id="UP000007431"/>
    </source>
</evidence>
<dbReference type="Proteomes" id="UP000007431">
    <property type="component" value="Unassembled WGS sequence"/>
</dbReference>
<gene>
    <name evidence="2" type="ORF">SCHCODRAFT_10888</name>
</gene>
<dbReference type="EMBL" id="GL377304">
    <property type="protein sequence ID" value="EFI99787.1"/>
    <property type="molecule type" value="Genomic_DNA"/>
</dbReference>
<sequence length="272" mass="30393">MKERGKKLRTNTTKKSTSHWVSNSIGNALSSSARRTTGTMAWRIALLTVLHRVPRRRRDNESRNRGTKLFSGTSYEMKRWRVALFIPGSSSPRRTPTGSLVTQSAATCECPSPSALRPLCIRHDVLPGRIAEPLKGTPYSLVIPHTVQPTHLSQTSAEPVLRQPYTSTERGRDHSADIRRRIAVAWLDASDMRVRTARVTAEAATGNFELADRLRRVDGARRRSELQPTQVRVRVVAARVRVLLGIRSKSASGRSREVFVIRGEGRGLGCRR</sequence>
<evidence type="ECO:0000256" key="1">
    <source>
        <dbReference type="SAM" id="MobiDB-lite"/>
    </source>
</evidence>
<dbReference type="VEuPathDB" id="FungiDB:SCHCODRAFT_02616890"/>
<evidence type="ECO:0000313" key="2">
    <source>
        <dbReference type="EMBL" id="EFI99787.1"/>
    </source>
</evidence>
<feature type="compositionally biased region" description="Polar residues" evidence="1">
    <location>
        <begin position="10"/>
        <end position="21"/>
    </location>
</feature>
<dbReference type="HOGENOM" id="CLU_1023620_0_0_1"/>
<reference evidence="2 3" key="1">
    <citation type="journal article" date="2010" name="Nat. Biotechnol.">
        <title>Genome sequence of the model mushroom Schizophyllum commune.</title>
        <authorList>
            <person name="Ohm R.A."/>
            <person name="de Jong J.F."/>
            <person name="Lugones L.G."/>
            <person name="Aerts A."/>
            <person name="Kothe E."/>
            <person name="Stajich J.E."/>
            <person name="de Vries R.P."/>
            <person name="Record E."/>
            <person name="Levasseur A."/>
            <person name="Baker S.E."/>
            <person name="Bartholomew K.A."/>
            <person name="Coutinho P.M."/>
            <person name="Erdmann S."/>
            <person name="Fowler T.J."/>
            <person name="Gathman A.C."/>
            <person name="Lombard V."/>
            <person name="Henrissat B."/>
            <person name="Knabe N."/>
            <person name="Kuees U."/>
            <person name="Lilly W.W."/>
            <person name="Lindquist E."/>
            <person name="Lucas S."/>
            <person name="Magnuson J.K."/>
            <person name="Piumi F."/>
            <person name="Raudaskoski M."/>
            <person name="Salamov A."/>
            <person name="Schmutz J."/>
            <person name="Schwarze F.W.M.R."/>
            <person name="vanKuyk P.A."/>
            <person name="Horton J.S."/>
            <person name="Grigoriev I.V."/>
            <person name="Woesten H.A.B."/>
        </authorList>
    </citation>
    <scope>NUCLEOTIDE SEQUENCE [LARGE SCALE GENOMIC DNA]</scope>
    <source>
        <strain evidence="3">H4-8 / FGSC 9210</strain>
    </source>
</reference>
<feature type="region of interest" description="Disordered" evidence="1">
    <location>
        <begin position="1"/>
        <end position="21"/>
    </location>
</feature>
<dbReference type="InParanoid" id="D8PY47"/>